<comment type="caution">
    <text evidence="4">The sequence shown here is derived from an EMBL/GenBank/DDBJ whole genome shotgun (WGS) entry which is preliminary data.</text>
</comment>
<organism evidence="4 5">
    <name type="scientific">Tibeticola sediminis</name>
    <dbReference type="NCBI Taxonomy" id="1917811"/>
    <lineage>
        <taxon>Bacteria</taxon>
        <taxon>Pseudomonadati</taxon>
        <taxon>Pseudomonadota</taxon>
        <taxon>Betaproteobacteria</taxon>
        <taxon>Burkholderiales</taxon>
        <taxon>Comamonadaceae</taxon>
        <taxon>Tibeticola</taxon>
    </lineage>
</organism>
<dbReference type="Pfam" id="PF13379">
    <property type="entry name" value="NMT1_2"/>
    <property type="match status" value="1"/>
</dbReference>
<evidence type="ECO:0000313" key="5">
    <source>
        <dbReference type="Proteomes" id="UP000272193"/>
    </source>
</evidence>
<evidence type="ECO:0000313" key="4">
    <source>
        <dbReference type="EMBL" id="RPE70762.1"/>
    </source>
</evidence>
<evidence type="ECO:0000256" key="3">
    <source>
        <dbReference type="ARBA" id="ARBA00022729"/>
    </source>
</evidence>
<accession>A0A3N4UJJ8</accession>
<gene>
    <name evidence="4" type="ORF">EDC62_1250</name>
</gene>
<dbReference type="SUPFAM" id="SSF53850">
    <property type="entry name" value="Periplasmic binding protein-like II"/>
    <property type="match status" value="1"/>
</dbReference>
<dbReference type="PANTHER" id="PTHR30024">
    <property type="entry name" value="ALIPHATIC SULFONATES-BINDING PROTEIN-RELATED"/>
    <property type="match status" value="1"/>
</dbReference>
<name>A0A3N4UJJ8_9BURK</name>
<sequence>MVAAGGSLAAWMLAGCRPAPALTRVGVIRWIGYEPLVLARELGLLDASRGVRLVELPSNTTALMALASGDIDAATLTLDECLVAIEGGVDARVLWVFDESAGADVVLARPPIATLAQLRGKRIGVEQTAAGALMLGQVLDAAQLTPAEIQLVQMTADQHLSAYREGEVDALITFEPYAAQIQRLGARRLIDSRSFPGLIVDVLVARSAALEGTEARFTALARAYFSALQDVQAQPIDARRRMGERLGLSEVEVTAALAGIRFFDVDGNRRWLSGPAPALYASAQRVAGELRRAGILRRAPALDHLIDDRFLPKDL</sequence>
<proteinExistence type="inferred from homology"/>
<comment type="subcellular location">
    <subcellularLocation>
        <location evidence="1">Periplasm</location>
    </subcellularLocation>
</comment>
<dbReference type="Gene3D" id="3.40.190.10">
    <property type="entry name" value="Periplasmic binding protein-like II"/>
    <property type="match status" value="2"/>
</dbReference>
<evidence type="ECO:0000256" key="2">
    <source>
        <dbReference type="ARBA" id="ARBA00010742"/>
    </source>
</evidence>
<protein>
    <submittedName>
        <fullName evidence="4">NitT/TauT family transport system substrate-binding protein</fullName>
    </submittedName>
</protein>
<reference evidence="4 5" key="1">
    <citation type="submission" date="2018-11" db="EMBL/GenBank/DDBJ databases">
        <title>Genomic Encyclopedia of Type Strains, Phase IV (KMG-IV): sequencing the most valuable type-strain genomes for metagenomic binning, comparative biology and taxonomic classification.</title>
        <authorList>
            <person name="Goeker M."/>
        </authorList>
    </citation>
    <scope>NUCLEOTIDE SEQUENCE [LARGE SCALE GENOMIC DNA]</scope>
    <source>
        <strain evidence="4 5">DSM 101684</strain>
    </source>
</reference>
<comment type="similarity">
    <text evidence="2">Belongs to the bacterial solute-binding protein SsuA/TauA family.</text>
</comment>
<dbReference type="GO" id="GO:0042597">
    <property type="term" value="C:periplasmic space"/>
    <property type="evidence" value="ECO:0007669"/>
    <property type="project" value="UniProtKB-SubCell"/>
</dbReference>
<evidence type="ECO:0000256" key="1">
    <source>
        <dbReference type="ARBA" id="ARBA00004418"/>
    </source>
</evidence>
<keyword evidence="5" id="KW-1185">Reference proteome</keyword>
<dbReference type="EMBL" id="RKQL01000002">
    <property type="protein sequence ID" value="RPE70762.1"/>
    <property type="molecule type" value="Genomic_DNA"/>
</dbReference>
<dbReference type="PANTHER" id="PTHR30024:SF47">
    <property type="entry name" value="TAURINE-BINDING PERIPLASMIC PROTEIN"/>
    <property type="match status" value="1"/>
</dbReference>
<dbReference type="AlphaFoldDB" id="A0A3N4UJJ8"/>
<keyword evidence="3" id="KW-0732">Signal</keyword>
<dbReference type="Proteomes" id="UP000272193">
    <property type="component" value="Unassembled WGS sequence"/>
</dbReference>